<accession>A0ABV2AK88</accession>
<dbReference type="Proteomes" id="UP001439008">
    <property type="component" value="Unassembled WGS sequence"/>
</dbReference>
<organism evidence="1 2">
    <name type="scientific">Bonamia ostreae</name>
    <dbReference type="NCBI Taxonomy" id="126728"/>
    <lineage>
        <taxon>Eukaryota</taxon>
        <taxon>Sar</taxon>
        <taxon>Rhizaria</taxon>
        <taxon>Endomyxa</taxon>
        <taxon>Ascetosporea</taxon>
        <taxon>Haplosporida</taxon>
        <taxon>Bonamia</taxon>
    </lineage>
</organism>
<dbReference type="PANTHER" id="PTHR10133">
    <property type="entry name" value="DNA POLYMERASE I"/>
    <property type="match status" value="1"/>
</dbReference>
<dbReference type="PANTHER" id="PTHR10133:SF27">
    <property type="entry name" value="DNA POLYMERASE NU"/>
    <property type="match status" value="1"/>
</dbReference>
<evidence type="ECO:0000313" key="1">
    <source>
        <dbReference type="EMBL" id="MES1920089.1"/>
    </source>
</evidence>
<name>A0ABV2AK88_9EUKA</name>
<evidence type="ECO:0000313" key="2">
    <source>
        <dbReference type="Proteomes" id="UP001439008"/>
    </source>
</evidence>
<keyword evidence="2" id="KW-1185">Reference proteome</keyword>
<protein>
    <submittedName>
        <fullName evidence="1">Uncharacterized protein</fullName>
    </submittedName>
</protein>
<comment type="caution">
    <text evidence="1">The sequence shown here is derived from an EMBL/GenBank/DDBJ whole genome shotgun (WGS) entry which is preliminary data.</text>
</comment>
<dbReference type="EMBL" id="JBDODL010000508">
    <property type="protein sequence ID" value="MES1920089.1"/>
    <property type="molecule type" value="Genomic_DNA"/>
</dbReference>
<proteinExistence type="predicted"/>
<dbReference type="Gene3D" id="3.30.420.10">
    <property type="entry name" value="Ribonuclease H-like superfamily/Ribonuclease H"/>
    <property type="match status" value="1"/>
</dbReference>
<sequence length="238" mass="28196">MARLLDSDRLRYSLEVLTTDYLKRPKIPFKKLFPVPETALKEIRDSDNGGTKLDEDIESIDKDLIPEPFLLQINKKNRMKWIDYCVYDTEATWLLREKFESLLLKQHWGVCSTMYDLYKKVYVPFARLLVRMEERGFHIDVKGALSDSFENAFSIASKYADKFKKWAVKYEPNSENLNPRSYRQVQQLLFAPNSETDLHETKLKHDHIFNIENENNVILPGKKTPNKYLKVRIRVFKL</sequence>
<reference evidence="1 2" key="1">
    <citation type="journal article" date="2024" name="BMC Biol.">
        <title>Comparative genomics of Ascetosporea gives new insight into the evolutionary basis for animal parasitism in Rhizaria.</title>
        <authorList>
            <person name="Hiltunen Thoren M."/>
            <person name="Onut-Brannstrom I."/>
            <person name="Alfjorden A."/>
            <person name="Peckova H."/>
            <person name="Swords F."/>
            <person name="Hooper C."/>
            <person name="Holzer A.S."/>
            <person name="Bass D."/>
            <person name="Burki F."/>
        </authorList>
    </citation>
    <scope>NUCLEOTIDE SEQUENCE [LARGE SCALE GENOMIC DNA]</scope>
    <source>
        <strain evidence="1">20-A016</strain>
    </source>
</reference>
<gene>
    <name evidence="1" type="ORF">MHBO_001808</name>
</gene>
<dbReference type="InterPro" id="IPR002298">
    <property type="entry name" value="DNA_polymerase_A"/>
</dbReference>
<dbReference type="InterPro" id="IPR036397">
    <property type="entry name" value="RNaseH_sf"/>
</dbReference>